<keyword evidence="3" id="KW-1185">Reference proteome</keyword>
<protein>
    <submittedName>
        <fullName evidence="2">Exopolyphosphatase/guanosine-5'-triphosphate, 3'-diphosphate pyrophosphatase</fullName>
    </submittedName>
</protein>
<dbReference type="Proteomes" id="UP000254912">
    <property type="component" value="Unassembled WGS sequence"/>
</dbReference>
<dbReference type="GeneID" id="94545440"/>
<dbReference type="AlphaFoldDB" id="A0A288QVQ1"/>
<sequence>MTVIAIMDLGSNSTRMTISKVRSDGSYEVLQRSQSMVRLSEGMQSDKQLQEKAMDRTIEVMKEFMETAKEFKAEKIVPTATAAVRQATNQQVFIDKLFKETGLQLRVLTGLEEAHYDYLAIINTLQVTDTLIIDTGGGSVELIYVQGTHMVQAISVPIGAVNLTEAYLEKDKISAKALFAAQLAVERQFSNVPWLQNVRHLPIVALGGSNRTFAKISRRARNVMDLPIHGYRLTAEELFDIFAEVLVADLDERKKIPGLGKDRADIIVGGMLPLITALQYVDANQVIFSQAGLREGIIFEYIMQQTGHAVVPPVPGDMTIDDDKN</sequence>
<gene>
    <name evidence="2" type="ORF">DFP99_0823</name>
</gene>
<dbReference type="InterPro" id="IPR043129">
    <property type="entry name" value="ATPase_NBD"/>
</dbReference>
<comment type="caution">
    <text evidence="2">The sequence shown here is derived from an EMBL/GenBank/DDBJ whole genome shotgun (WGS) entry which is preliminary data.</text>
</comment>
<proteinExistence type="inferred from homology"/>
<comment type="similarity">
    <text evidence="1">Belongs to the GppA/Ppx family.</text>
</comment>
<evidence type="ECO:0000256" key="1">
    <source>
        <dbReference type="ARBA" id="ARBA00007125"/>
    </source>
</evidence>
<dbReference type="Pfam" id="PF02541">
    <property type="entry name" value="Ppx-GppA"/>
    <property type="match status" value="1"/>
</dbReference>
<dbReference type="Gene3D" id="3.30.420.150">
    <property type="entry name" value="Exopolyphosphatase. Domain 2"/>
    <property type="match status" value="1"/>
</dbReference>
<dbReference type="EMBL" id="QRAS01000002">
    <property type="protein sequence ID" value="RDL06445.1"/>
    <property type="molecule type" value="Genomic_DNA"/>
</dbReference>
<dbReference type="InterPro" id="IPR050273">
    <property type="entry name" value="GppA/Ppx_hydrolase"/>
</dbReference>
<dbReference type="PANTHER" id="PTHR30005">
    <property type="entry name" value="EXOPOLYPHOSPHATASE"/>
    <property type="match status" value="1"/>
</dbReference>
<evidence type="ECO:0000313" key="3">
    <source>
        <dbReference type="Proteomes" id="UP000254912"/>
    </source>
</evidence>
<dbReference type="CDD" id="cd24052">
    <property type="entry name" value="ASKHA_NBD_HpPPX-GppA-like"/>
    <property type="match status" value="1"/>
</dbReference>
<evidence type="ECO:0000313" key="2">
    <source>
        <dbReference type="EMBL" id="RDL06445.1"/>
    </source>
</evidence>
<dbReference type="KEGG" id="wso:WSWS_00228"/>
<dbReference type="RefSeq" id="WP_070229544.1">
    <property type="nucleotide sequence ID" value="NZ_BJYO01000003.1"/>
</dbReference>
<dbReference type="SUPFAM" id="SSF53067">
    <property type="entry name" value="Actin-like ATPase domain"/>
    <property type="match status" value="2"/>
</dbReference>
<accession>A0A288QVQ1</accession>
<reference evidence="2 3" key="1">
    <citation type="submission" date="2018-07" db="EMBL/GenBank/DDBJ databases">
        <title>Genomic Encyclopedia of Type Strains, Phase III (KMG-III): the genomes of soil and plant-associated and newly described type strains.</title>
        <authorList>
            <person name="Whitman W."/>
        </authorList>
    </citation>
    <scope>NUCLEOTIDE SEQUENCE [LARGE SCALE GENOMIC DNA]</scope>
    <source>
        <strain evidence="2 3">CECT 7031</strain>
    </source>
</reference>
<dbReference type="Gene3D" id="3.30.420.40">
    <property type="match status" value="1"/>
</dbReference>
<name>A0A288QVQ1_9LACO</name>
<dbReference type="InterPro" id="IPR003695">
    <property type="entry name" value="Ppx_GppA_N"/>
</dbReference>
<organism evidence="2 3">
    <name type="scientific">Weissella soli</name>
    <dbReference type="NCBI Taxonomy" id="155866"/>
    <lineage>
        <taxon>Bacteria</taxon>
        <taxon>Bacillati</taxon>
        <taxon>Bacillota</taxon>
        <taxon>Bacilli</taxon>
        <taxon>Lactobacillales</taxon>
        <taxon>Lactobacillaceae</taxon>
        <taxon>Weissella</taxon>
    </lineage>
</organism>
<dbReference type="PANTHER" id="PTHR30005:SF0">
    <property type="entry name" value="RETROGRADE REGULATION PROTEIN 2"/>
    <property type="match status" value="1"/>
</dbReference>
<dbReference type="OrthoDB" id="9807195at2"/>